<gene>
    <name evidence="14" type="ORF">OLC1_LOCUS14346</name>
</gene>
<evidence type="ECO:0000256" key="3">
    <source>
        <dbReference type="ARBA" id="ARBA00022692"/>
    </source>
</evidence>
<evidence type="ECO:0000259" key="13">
    <source>
        <dbReference type="PROSITE" id="PS51005"/>
    </source>
</evidence>
<dbReference type="Gene3D" id="2.170.150.80">
    <property type="entry name" value="NAC domain"/>
    <property type="match status" value="1"/>
</dbReference>
<evidence type="ECO:0000313" key="15">
    <source>
        <dbReference type="Proteomes" id="UP001161247"/>
    </source>
</evidence>
<dbReference type="Proteomes" id="UP001161247">
    <property type="component" value="Chromosome 5"/>
</dbReference>
<dbReference type="EMBL" id="OX459122">
    <property type="protein sequence ID" value="CAI9105706.1"/>
    <property type="molecule type" value="Genomic_DNA"/>
</dbReference>
<evidence type="ECO:0000256" key="2">
    <source>
        <dbReference type="ARBA" id="ARBA00004167"/>
    </source>
</evidence>
<feature type="domain" description="NAC" evidence="13">
    <location>
        <begin position="31"/>
        <end position="173"/>
    </location>
</feature>
<dbReference type="GO" id="GO:0006355">
    <property type="term" value="P:regulation of DNA-templated transcription"/>
    <property type="evidence" value="ECO:0007669"/>
    <property type="project" value="InterPro"/>
</dbReference>
<comment type="subcellular location">
    <subcellularLocation>
        <location evidence="2">Membrane</location>
        <topology evidence="2">Single-pass membrane protein</topology>
    </subcellularLocation>
    <subcellularLocation>
        <location evidence="1">Nucleus</location>
    </subcellularLocation>
</comment>
<evidence type="ECO:0000256" key="6">
    <source>
        <dbReference type="ARBA" id="ARBA00023125"/>
    </source>
</evidence>
<keyword evidence="4 12" id="KW-1133">Transmembrane helix</keyword>
<feature type="transmembrane region" description="Helical" evidence="12">
    <location>
        <begin position="353"/>
        <end position="375"/>
    </location>
</feature>
<proteinExistence type="predicted"/>
<dbReference type="AlphaFoldDB" id="A0AAV1DE74"/>
<evidence type="ECO:0000256" key="4">
    <source>
        <dbReference type="ARBA" id="ARBA00022989"/>
    </source>
</evidence>
<dbReference type="GO" id="GO:0005634">
    <property type="term" value="C:nucleus"/>
    <property type="evidence" value="ECO:0007669"/>
    <property type="project" value="UniProtKB-SubCell"/>
</dbReference>
<dbReference type="GO" id="GO:0016020">
    <property type="term" value="C:membrane"/>
    <property type="evidence" value="ECO:0007669"/>
    <property type="project" value="UniProtKB-SubCell"/>
</dbReference>
<organism evidence="14 15">
    <name type="scientific">Oldenlandia corymbosa var. corymbosa</name>
    <dbReference type="NCBI Taxonomy" id="529605"/>
    <lineage>
        <taxon>Eukaryota</taxon>
        <taxon>Viridiplantae</taxon>
        <taxon>Streptophyta</taxon>
        <taxon>Embryophyta</taxon>
        <taxon>Tracheophyta</taxon>
        <taxon>Spermatophyta</taxon>
        <taxon>Magnoliopsida</taxon>
        <taxon>eudicotyledons</taxon>
        <taxon>Gunneridae</taxon>
        <taxon>Pentapetalae</taxon>
        <taxon>asterids</taxon>
        <taxon>lamiids</taxon>
        <taxon>Gentianales</taxon>
        <taxon>Rubiaceae</taxon>
        <taxon>Rubioideae</taxon>
        <taxon>Spermacoceae</taxon>
        <taxon>Hedyotis-Oldenlandia complex</taxon>
        <taxon>Oldenlandia</taxon>
    </lineage>
</organism>
<keyword evidence="8" id="KW-0010">Activator</keyword>
<dbReference type="SUPFAM" id="SSF101941">
    <property type="entry name" value="NAC domain"/>
    <property type="match status" value="1"/>
</dbReference>
<evidence type="ECO:0000256" key="7">
    <source>
        <dbReference type="ARBA" id="ARBA00023136"/>
    </source>
</evidence>
<evidence type="ECO:0000256" key="8">
    <source>
        <dbReference type="ARBA" id="ARBA00023159"/>
    </source>
</evidence>
<keyword evidence="7 12" id="KW-0472">Membrane</keyword>
<dbReference type="PANTHER" id="PTHR31744">
    <property type="entry name" value="PROTEIN CUP-SHAPED COTYLEDON 2-RELATED"/>
    <property type="match status" value="1"/>
</dbReference>
<dbReference type="PROSITE" id="PS51005">
    <property type="entry name" value="NAC"/>
    <property type="match status" value="1"/>
</dbReference>
<reference evidence="14" key="1">
    <citation type="submission" date="2023-03" db="EMBL/GenBank/DDBJ databases">
        <authorList>
            <person name="Julca I."/>
        </authorList>
    </citation>
    <scope>NUCLEOTIDE SEQUENCE</scope>
</reference>
<keyword evidence="9" id="KW-0804">Transcription</keyword>
<keyword evidence="15" id="KW-1185">Reference proteome</keyword>
<accession>A0AAV1DE74</accession>
<keyword evidence="10" id="KW-0539">Nucleus</keyword>
<evidence type="ECO:0000256" key="1">
    <source>
        <dbReference type="ARBA" id="ARBA00004123"/>
    </source>
</evidence>
<keyword evidence="5" id="KW-0805">Transcription regulation</keyword>
<protein>
    <submittedName>
        <fullName evidence="14">OLC1v1004691C1</fullName>
    </submittedName>
</protein>
<evidence type="ECO:0000313" key="14">
    <source>
        <dbReference type="EMBL" id="CAI9105706.1"/>
    </source>
</evidence>
<name>A0AAV1DE74_OLDCO</name>
<evidence type="ECO:0000256" key="5">
    <source>
        <dbReference type="ARBA" id="ARBA00023015"/>
    </source>
</evidence>
<feature type="region of interest" description="Disordered" evidence="11">
    <location>
        <begin position="282"/>
        <end position="316"/>
    </location>
</feature>
<sequence>MEEDNDKSCKSYLNNNIANTMEISIAEASSMFPGFRFSPTDEELICFYLKRKIDGFDNGVEVIPEVDICRYEPWDLPARSIIQSDSEWFFFSPRGRKYPNGSQSKRATDSGYWKATGKERNVKSGSVVIGTKRTLVFHTGRAPKGLRTEWIMHEYCMTGKSQDLMVICRLRRNTDFNLDDTSRKKSQLERIRDLGNHATASSGIEQNIPDCSSSYNSHSVEQIDSGVDSDEKLANGLCQDHHASSSHHKDYKNSEEDCFADIMQDEIIKLDDHSAYLNTEMSRMVLPEPESKKKSKQPISLLDGPSPDQPLQGTANRRLRLRRLRPNPFGTYKVIPITSSATRSNSKIRGFKLLTRLSIFASLVILVSIILLVQLTKEC</sequence>
<evidence type="ECO:0000256" key="11">
    <source>
        <dbReference type="SAM" id="MobiDB-lite"/>
    </source>
</evidence>
<evidence type="ECO:0000256" key="10">
    <source>
        <dbReference type="ARBA" id="ARBA00023242"/>
    </source>
</evidence>
<dbReference type="GO" id="GO:0000976">
    <property type="term" value="F:transcription cis-regulatory region binding"/>
    <property type="evidence" value="ECO:0007669"/>
    <property type="project" value="UniProtKB-ARBA"/>
</dbReference>
<evidence type="ECO:0000256" key="12">
    <source>
        <dbReference type="SAM" id="Phobius"/>
    </source>
</evidence>
<keyword evidence="3 12" id="KW-0812">Transmembrane</keyword>
<keyword evidence="6" id="KW-0238">DNA-binding</keyword>
<dbReference type="InterPro" id="IPR036093">
    <property type="entry name" value="NAC_dom_sf"/>
</dbReference>
<evidence type="ECO:0000256" key="9">
    <source>
        <dbReference type="ARBA" id="ARBA00023163"/>
    </source>
</evidence>
<dbReference type="InterPro" id="IPR003441">
    <property type="entry name" value="NAC-dom"/>
</dbReference>
<dbReference type="Pfam" id="PF02365">
    <property type="entry name" value="NAM"/>
    <property type="match status" value="1"/>
</dbReference>
<dbReference type="PANTHER" id="PTHR31744:SF216">
    <property type="entry name" value="NAC TRANSCRIPTION FACTOR"/>
    <property type="match status" value="1"/>
</dbReference>